<dbReference type="VEuPathDB" id="CryptoDB:CMU_016670"/>
<dbReference type="OrthoDB" id="10345131at2759"/>
<dbReference type="AlphaFoldDB" id="B6ACR3"/>
<dbReference type="GeneID" id="6995653"/>
<feature type="compositionally biased region" description="Polar residues" evidence="1">
    <location>
        <begin position="249"/>
        <end position="263"/>
    </location>
</feature>
<evidence type="ECO:0000313" key="2">
    <source>
        <dbReference type="EMBL" id="EEA05917.1"/>
    </source>
</evidence>
<keyword evidence="3" id="KW-1185">Reference proteome</keyword>
<feature type="compositionally biased region" description="Polar residues" evidence="1">
    <location>
        <begin position="190"/>
        <end position="211"/>
    </location>
</feature>
<feature type="compositionally biased region" description="Basic and acidic residues" evidence="1">
    <location>
        <begin position="149"/>
        <end position="158"/>
    </location>
</feature>
<accession>B6ACR3</accession>
<evidence type="ECO:0000256" key="1">
    <source>
        <dbReference type="SAM" id="MobiDB-lite"/>
    </source>
</evidence>
<protein>
    <submittedName>
        <fullName evidence="2">Uncharacterized protein</fullName>
    </submittedName>
</protein>
<dbReference type="EMBL" id="DS989728">
    <property type="protein sequence ID" value="EEA05917.1"/>
    <property type="molecule type" value="Genomic_DNA"/>
</dbReference>
<sequence length="263" mass="28545">MELENASPNQATKTSLSQSEDQALLKKRPSDASTSGDDQSKKVCSGVSEKQKNRRESSDYVDYSNVDTSNYSNCKNSFTKHSIQSHNTKESSKSHNSNSVNSSYGDSLESGSGSSTRNNDKCCYDKSSSNISKSENSTKIAEFSSNCKDSQKSRKDTMFDGYNGTSCNISKITTSKLNTSSKSTSKSDSCQNKLTNSGSTDCIDGSENSPTNRDETYSSTDRDSCNIDKNSITSKKSSLSDQKGVKGMESTTSKSYSNRTQNS</sequence>
<gene>
    <name evidence="2" type="ORF">CMU_016670</name>
</gene>
<reference evidence="2" key="1">
    <citation type="submission" date="2008-06" db="EMBL/GenBank/DDBJ databases">
        <authorList>
            <person name="Lorenzi H."/>
            <person name="Inman J."/>
            <person name="Miller J."/>
            <person name="Schobel S."/>
            <person name="Amedeo P."/>
            <person name="Caler E.V."/>
            <person name="da Silva J."/>
        </authorList>
    </citation>
    <scope>NUCLEOTIDE SEQUENCE [LARGE SCALE GENOMIC DNA]</scope>
    <source>
        <strain evidence="2">RN66</strain>
    </source>
</reference>
<evidence type="ECO:0000313" key="3">
    <source>
        <dbReference type="Proteomes" id="UP000001460"/>
    </source>
</evidence>
<proteinExistence type="predicted"/>
<name>B6ACR3_CRYMR</name>
<dbReference type="Proteomes" id="UP000001460">
    <property type="component" value="Unassembled WGS sequence"/>
</dbReference>
<feature type="compositionally biased region" description="Low complexity" evidence="1">
    <location>
        <begin position="94"/>
        <end position="103"/>
    </location>
</feature>
<feature type="compositionally biased region" description="Polar residues" evidence="1">
    <location>
        <begin position="227"/>
        <end position="241"/>
    </location>
</feature>
<feature type="compositionally biased region" description="Low complexity" evidence="1">
    <location>
        <begin position="170"/>
        <end position="189"/>
    </location>
</feature>
<feature type="compositionally biased region" description="Basic and acidic residues" evidence="1">
    <location>
        <begin position="49"/>
        <end position="58"/>
    </location>
</feature>
<feature type="compositionally biased region" description="Basic and acidic residues" evidence="1">
    <location>
        <begin position="212"/>
        <end position="226"/>
    </location>
</feature>
<dbReference type="RefSeq" id="XP_002140266.1">
    <property type="nucleotide sequence ID" value="XM_002140230.1"/>
</dbReference>
<feature type="region of interest" description="Disordered" evidence="1">
    <location>
        <begin position="1"/>
        <end position="263"/>
    </location>
</feature>
<organism evidence="2 3">
    <name type="scientific">Cryptosporidium muris (strain RN66)</name>
    <dbReference type="NCBI Taxonomy" id="441375"/>
    <lineage>
        <taxon>Eukaryota</taxon>
        <taxon>Sar</taxon>
        <taxon>Alveolata</taxon>
        <taxon>Apicomplexa</taxon>
        <taxon>Conoidasida</taxon>
        <taxon>Coccidia</taxon>
        <taxon>Eucoccidiorida</taxon>
        <taxon>Eimeriorina</taxon>
        <taxon>Cryptosporidiidae</taxon>
        <taxon>Cryptosporidium</taxon>
    </lineage>
</organism>
<feature type="compositionally biased region" description="Polar residues" evidence="1">
    <location>
        <begin position="1"/>
        <end position="21"/>
    </location>
</feature>
<feature type="compositionally biased region" description="Polar residues" evidence="1">
    <location>
        <begin position="65"/>
        <end position="84"/>
    </location>
</feature>
<feature type="compositionally biased region" description="Low complexity" evidence="1">
    <location>
        <begin position="126"/>
        <end position="140"/>
    </location>
</feature>